<proteinExistence type="predicted"/>
<evidence type="ECO:0000313" key="2">
    <source>
        <dbReference type="Proteomes" id="UP001254257"/>
    </source>
</evidence>
<gene>
    <name evidence="1" type="ORF">RKE40_28995</name>
</gene>
<protein>
    <submittedName>
        <fullName evidence="1">Uncharacterized protein</fullName>
    </submittedName>
</protein>
<name>A0ABU3SGM7_9HYPH</name>
<keyword evidence="2" id="KW-1185">Reference proteome</keyword>
<sequence>MERYYDHISDIVSPVSRLSLLVGLKVTLQAMHPEINWRWLQDACNRLQTLVVAGRREYHDLPCIIALDRLARDEASPDRPQRLAFAMRFSWRCSFAAP</sequence>
<reference evidence="1 2" key="1">
    <citation type="submission" date="2023-09" db="EMBL/GenBank/DDBJ databases">
        <title>Whole genome shotgun sequencing (WGS) of Bosea sp. ZW T0_25, isolated from stored onions (Allium cepa).</title>
        <authorList>
            <person name="Stoll D.A."/>
            <person name="Huch M."/>
        </authorList>
    </citation>
    <scope>NUCLEOTIDE SEQUENCE [LARGE SCALE GENOMIC DNA]</scope>
    <source>
        <strain evidence="1 2">ZW T0_25</strain>
    </source>
</reference>
<evidence type="ECO:0000313" key="1">
    <source>
        <dbReference type="EMBL" id="MDU0343938.1"/>
    </source>
</evidence>
<comment type="caution">
    <text evidence="1">The sequence shown here is derived from an EMBL/GenBank/DDBJ whole genome shotgun (WGS) entry which is preliminary data.</text>
</comment>
<dbReference type="Proteomes" id="UP001254257">
    <property type="component" value="Unassembled WGS sequence"/>
</dbReference>
<dbReference type="RefSeq" id="WP_316021630.1">
    <property type="nucleotide sequence ID" value="NZ_JAWDID010000098.1"/>
</dbReference>
<accession>A0ABU3SGM7</accession>
<organism evidence="1 2">
    <name type="scientific">Bosea rubneri</name>
    <dbReference type="NCBI Taxonomy" id="3075434"/>
    <lineage>
        <taxon>Bacteria</taxon>
        <taxon>Pseudomonadati</taxon>
        <taxon>Pseudomonadota</taxon>
        <taxon>Alphaproteobacteria</taxon>
        <taxon>Hyphomicrobiales</taxon>
        <taxon>Boseaceae</taxon>
        <taxon>Bosea</taxon>
    </lineage>
</organism>
<dbReference type="EMBL" id="JAWDID010000098">
    <property type="protein sequence ID" value="MDU0343938.1"/>
    <property type="molecule type" value="Genomic_DNA"/>
</dbReference>